<accession>A0A8C0AXS9</accession>
<dbReference type="GO" id="GO:0048264">
    <property type="term" value="P:determination of ventral identity"/>
    <property type="evidence" value="ECO:0007669"/>
    <property type="project" value="TreeGrafter"/>
</dbReference>
<evidence type="ECO:0000313" key="9">
    <source>
        <dbReference type="Proteomes" id="UP000694555"/>
    </source>
</evidence>
<dbReference type="Gene3D" id="2.60.40.150">
    <property type="entry name" value="C2 domain"/>
    <property type="match status" value="1"/>
</dbReference>
<comment type="similarity">
    <text evidence="1 4">Belongs to the AIDA family.</text>
</comment>
<proteinExistence type="inferred from homology"/>
<keyword evidence="6" id="KW-1133">Transmembrane helix</keyword>
<evidence type="ECO:0000259" key="7">
    <source>
        <dbReference type="PROSITE" id="PS51911"/>
    </source>
</evidence>
<dbReference type="SUPFAM" id="SSF109779">
    <property type="entry name" value="Domain from hypothetical 2610208m17rik protein"/>
    <property type="match status" value="1"/>
</dbReference>
<dbReference type="PANTHER" id="PTHR28654">
    <property type="entry name" value="AXIN INTERACTOR, DORSALIZATION-ASSOCIATED PROTEIN"/>
    <property type="match status" value="1"/>
</dbReference>
<evidence type="ECO:0000256" key="1">
    <source>
        <dbReference type="ARBA" id="ARBA00007205"/>
    </source>
</evidence>
<evidence type="ECO:0000256" key="5">
    <source>
        <dbReference type="SAM" id="MobiDB-lite"/>
    </source>
</evidence>
<keyword evidence="6" id="KW-0812">Transmembrane</keyword>
<organism evidence="8 9">
    <name type="scientific">Buteo japonicus</name>
    <dbReference type="NCBI Taxonomy" id="224669"/>
    <lineage>
        <taxon>Eukaryota</taxon>
        <taxon>Metazoa</taxon>
        <taxon>Chordata</taxon>
        <taxon>Craniata</taxon>
        <taxon>Vertebrata</taxon>
        <taxon>Euteleostomi</taxon>
        <taxon>Archelosauria</taxon>
        <taxon>Archosauria</taxon>
        <taxon>Dinosauria</taxon>
        <taxon>Saurischia</taxon>
        <taxon>Theropoda</taxon>
        <taxon>Coelurosauria</taxon>
        <taxon>Aves</taxon>
        <taxon>Neognathae</taxon>
        <taxon>Neoaves</taxon>
        <taxon>Telluraves</taxon>
        <taxon>Accipitrimorphae</taxon>
        <taxon>Accipitriformes</taxon>
        <taxon>Accipitridae</taxon>
        <taxon>Accipitrinae</taxon>
        <taxon>Buteo</taxon>
    </lineage>
</organism>
<evidence type="ECO:0000256" key="4">
    <source>
        <dbReference type="PROSITE-ProRule" id="PRU01259"/>
    </source>
</evidence>
<evidence type="ECO:0000256" key="2">
    <source>
        <dbReference type="ARBA" id="ARBA00022473"/>
    </source>
</evidence>
<name>A0A8C0AXS9_9AVES</name>
<keyword evidence="2" id="KW-0217">Developmental protein</keyword>
<feature type="transmembrane region" description="Helical" evidence="6">
    <location>
        <begin position="40"/>
        <end position="59"/>
    </location>
</feature>
<keyword evidence="6" id="KW-0472">Membrane</keyword>
<keyword evidence="9" id="KW-1185">Reference proteome</keyword>
<dbReference type="InterPro" id="IPR035892">
    <property type="entry name" value="C2_domain_sf"/>
</dbReference>
<dbReference type="GO" id="GO:0016020">
    <property type="term" value="C:membrane"/>
    <property type="evidence" value="ECO:0007669"/>
    <property type="project" value="TreeGrafter"/>
</dbReference>
<dbReference type="InterPro" id="IPR023421">
    <property type="entry name" value="AIDA_N"/>
</dbReference>
<evidence type="ECO:0000256" key="3">
    <source>
        <dbReference type="ARBA" id="ARBA00059715"/>
    </source>
</evidence>
<dbReference type="FunFam" id="2.60.40.150:FF:000059">
    <property type="entry name" value="Axin interactor, dorsalization-associated protein"/>
    <property type="match status" value="1"/>
</dbReference>
<dbReference type="Gene3D" id="1.20.120.360">
    <property type="entry name" value="Axin interactor, dorsalization-associated protein, N-terminal domain"/>
    <property type="match status" value="1"/>
</dbReference>
<dbReference type="AlphaFoldDB" id="A0A8C0AXS9"/>
<dbReference type="PANTHER" id="PTHR28654:SF1">
    <property type="entry name" value="AXIN INTERACTOR, DORSALIZATION-ASSOCIATED PROTEIN"/>
    <property type="match status" value="1"/>
</dbReference>
<dbReference type="Proteomes" id="UP000694555">
    <property type="component" value="Unplaced"/>
</dbReference>
<protein>
    <submittedName>
        <fullName evidence="8">Axin interactor, dorsalization associated</fullName>
    </submittedName>
</protein>
<dbReference type="InterPro" id="IPR025939">
    <property type="entry name" value="Aida_C"/>
</dbReference>
<evidence type="ECO:0000313" key="8">
    <source>
        <dbReference type="Ensembl" id="ENSBJAP00000008769.1"/>
    </source>
</evidence>
<evidence type="ECO:0000256" key="6">
    <source>
        <dbReference type="SAM" id="Phobius"/>
    </source>
</evidence>
<dbReference type="GO" id="GO:0035091">
    <property type="term" value="F:phosphatidylinositol binding"/>
    <property type="evidence" value="ECO:0007669"/>
    <property type="project" value="TreeGrafter"/>
</dbReference>
<comment type="function">
    <text evidence="3">Acts as a ventralizing factor during embryogenesis. Inhibits axin-mediated JNK activation by binding axin and disrupting axin homodimerization. This in turn antagonizes a Wnt/beta-catenin-independent dorsalization pathway activated by AXIN/JNK-signaling.</text>
</comment>
<dbReference type="Pfam" id="PF08910">
    <property type="entry name" value="Aida_N"/>
    <property type="match status" value="1"/>
</dbReference>
<dbReference type="PROSITE" id="PS51911">
    <property type="entry name" value="C2_AIDA"/>
    <property type="match status" value="1"/>
</dbReference>
<dbReference type="Ensembl" id="ENSBJAT00000009023.1">
    <property type="protein sequence ID" value="ENSBJAP00000008769.1"/>
    <property type="gene ID" value="ENSBJAG00000006035.1"/>
</dbReference>
<dbReference type="Pfam" id="PF14186">
    <property type="entry name" value="Aida_C2"/>
    <property type="match status" value="1"/>
</dbReference>
<feature type="domain" description="C2 Aida-type" evidence="7">
    <location>
        <begin position="171"/>
        <end position="318"/>
    </location>
</feature>
<sequence>MVLEIFVKKAPNQKPPKTPKTIWSSSLWTFWLTCFLESGVWVWGGVCFCVLFPLYNFFFTPSRLARHLQKEAQSQHNNSEFTEDQKLCLRGRCILTSNSFFLEDLKKLEPILKNILTYNKEFPFDVQPVPLRKILAPGEEEHLEFEEDDEEGGAGAGSPDSFPARVPGTLLPRLPSEPGMTLLTINIEKIGLKDAGQCIDPYITVSVKDLNGIDLTPVQDTPVALRKEDTYVHFNVDIEIQKHIEKLTKGAAIFFEFKHYKPKKRFTSTKCFAFMEMDEIKPGAIVIELYKKPTDFKRKKLQLLTKKPLYLHLHQTLHKE</sequence>
<feature type="compositionally biased region" description="Acidic residues" evidence="5">
    <location>
        <begin position="142"/>
        <end position="152"/>
    </location>
</feature>
<reference evidence="8" key="2">
    <citation type="submission" date="2025-09" db="UniProtKB">
        <authorList>
            <consortium name="Ensembl"/>
        </authorList>
    </citation>
    <scope>IDENTIFICATION</scope>
</reference>
<dbReference type="InterPro" id="IPR036818">
    <property type="entry name" value="AIDA_N_sf"/>
</dbReference>
<feature type="region of interest" description="Disordered" evidence="5">
    <location>
        <begin position="142"/>
        <end position="169"/>
    </location>
</feature>
<reference evidence="8" key="1">
    <citation type="submission" date="2025-08" db="UniProtKB">
        <authorList>
            <consortium name="Ensembl"/>
        </authorList>
    </citation>
    <scope>IDENTIFICATION</scope>
</reference>